<keyword evidence="1" id="KW-1133">Transmembrane helix</keyword>
<proteinExistence type="predicted"/>
<keyword evidence="1" id="KW-0812">Transmembrane</keyword>
<evidence type="ECO:0008006" key="4">
    <source>
        <dbReference type="Google" id="ProtNLM"/>
    </source>
</evidence>
<evidence type="ECO:0000313" key="3">
    <source>
        <dbReference type="Proteomes" id="UP000184063"/>
    </source>
</evidence>
<accession>A0A1M3TID7</accession>
<evidence type="ECO:0000256" key="1">
    <source>
        <dbReference type="SAM" id="Phobius"/>
    </source>
</evidence>
<reference evidence="3" key="1">
    <citation type="journal article" date="2017" name="Genome Biol.">
        <title>Comparative genomics reveals high biological diversity and specific adaptations in the industrially and medically important fungal genus Aspergillus.</title>
        <authorList>
            <person name="de Vries R.P."/>
            <person name="Riley R."/>
            <person name="Wiebenga A."/>
            <person name="Aguilar-Osorio G."/>
            <person name="Amillis S."/>
            <person name="Uchima C.A."/>
            <person name="Anderluh G."/>
            <person name="Asadollahi M."/>
            <person name="Askin M."/>
            <person name="Barry K."/>
            <person name="Battaglia E."/>
            <person name="Bayram O."/>
            <person name="Benocci T."/>
            <person name="Braus-Stromeyer S.A."/>
            <person name="Caldana C."/>
            <person name="Canovas D."/>
            <person name="Cerqueira G.C."/>
            <person name="Chen F."/>
            <person name="Chen W."/>
            <person name="Choi C."/>
            <person name="Clum A."/>
            <person name="Dos Santos R.A."/>
            <person name="Damasio A.R."/>
            <person name="Diallinas G."/>
            <person name="Emri T."/>
            <person name="Fekete E."/>
            <person name="Flipphi M."/>
            <person name="Freyberg S."/>
            <person name="Gallo A."/>
            <person name="Gournas C."/>
            <person name="Habgood R."/>
            <person name="Hainaut M."/>
            <person name="Harispe M.L."/>
            <person name="Henrissat B."/>
            <person name="Hilden K.S."/>
            <person name="Hope R."/>
            <person name="Hossain A."/>
            <person name="Karabika E."/>
            <person name="Karaffa L."/>
            <person name="Karanyi Z."/>
            <person name="Krasevec N."/>
            <person name="Kuo A."/>
            <person name="Kusch H."/>
            <person name="LaButti K."/>
            <person name="Lagendijk E.L."/>
            <person name="Lapidus A."/>
            <person name="Levasseur A."/>
            <person name="Lindquist E."/>
            <person name="Lipzen A."/>
            <person name="Logrieco A.F."/>
            <person name="MacCabe A."/>
            <person name="Maekelae M.R."/>
            <person name="Malavazi I."/>
            <person name="Melin P."/>
            <person name="Meyer V."/>
            <person name="Mielnichuk N."/>
            <person name="Miskei M."/>
            <person name="Molnar A.P."/>
            <person name="Mule G."/>
            <person name="Ngan C.Y."/>
            <person name="Orejas M."/>
            <person name="Orosz E."/>
            <person name="Ouedraogo J.P."/>
            <person name="Overkamp K.M."/>
            <person name="Park H.-S."/>
            <person name="Perrone G."/>
            <person name="Piumi F."/>
            <person name="Punt P.J."/>
            <person name="Ram A.F."/>
            <person name="Ramon A."/>
            <person name="Rauscher S."/>
            <person name="Record E."/>
            <person name="Riano-Pachon D.M."/>
            <person name="Robert V."/>
            <person name="Roehrig J."/>
            <person name="Ruller R."/>
            <person name="Salamov A."/>
            <person name="Salih N.S."/>
            <person name="Samson R.A."/>
            <person name="Sandor E."/>
            <person name="Sanguinetti M."/>
            <person name="Schuetze T."/>
            <person name="Sepcic K."/>
            <person name="Shelest E."/>
            <person name="Sherlock G."/>
            <person name="Sophianopoulou V."/>
            <person name="Squina F.M."/>
            <person name="Sun H."/>
            <person name="Susca A."/>
            <person name="Todd R.B."/>
            <person name="Tsang A."/>
            <person name="Unkles S.E."/>
            <person name="van de Wiele N."/>
            <person name="van Rossen-Uffink D."/>
            <person name="Oliveira J.V."/>
            <person name="Vesth T.C."/>
            <person name="Visser J."/>
            <person name="Yu J.-H."/>
            <person name="Zhou M."/>
            <person name="Andersen M.R."/>
            <person name="Archer D.B."/>
            <person name="Baker S.E."/>
            <person name="Benoit I."/>
            <person name="Brakhage A.A."/>
            <person name="Braus G.H."/>
            <person name="Fischer R."/>
            <person name="Frisvad J.C."/>
            <person name="Goldman G.H."/>
            <person name="Houbraken J."/>
            <person name="Oakley B."/>
            <person name="Pocsi I."/>
            <person name="Scazzocchio C."/>
            <person name="Seiboth B."/>
            <person name="vanKuyk P.A."/>
            <person name="Wortman J."/>
            <person name="Dyer P.S."/>
            <person name="Grigoriev I.V."/>
        </authorList>
    </citation>
    <scope>NUCLEOTIDE SEQUENCE [LARGE SCALE GENOMIC DNA]</scope>
    <source>
        <strain evidence="3">CBS 106.47</strain>
    </source>
</reference>
<dbReference type="EMBL" id="KV878241">
    <property type="protein sequence ID" value="OJZ86432.1"/>
    <property type="molecule type" value="Genomic_DNA"/>
</dbReference>
<gene>
    <name evidence="2" type="ORF">ASPFODRAFT_601365</name>
</gene>
<dbReference type="PROSITE" id="PS51257">
    <property type="entry name" value="PROKAR_LIPOPROTEIN"/>
    <property type="match status" value="1"/>
</dbReference>
<keyword evidence="1" id="KW-0472">Membrane</keyword>
<dbReference type="AlphaFoldDB" id="A0A1M3TID7"/>
<feature type="transmembrane region" description="Helical" evidence="1">
    <location>
        <begin position="89"/>
        <end position="110"/>
    </location>
</feature>
<protein>
    <recommendedName>
        <fullName evidence="4">Transmembrane protein</fullName>
    </recommendedName>
</protein>
<organism evidence="2 3">
    <name type="scientific">Aspergillus luchuensis (strain CBS 106.47)</name>
    <dbReference type="NCBI Taxonomy" id="1137211"/>
    <lineage>
        <taxon>Eukaryota</taxon>
        <taxon>Fungi</taxon>
        <taxon>Dikarya</taxon>
        <taxon>Ascomycota</taxon>
        <taxon>Pezizomycotina</taxon>
        <taxon>Eurotiomycetes</taxon>
        <taxon>Eurotiomycetidae</taxon>
        <taxon>Eurotiales</taxon>
        <taxon>Aspergillaceae</taxon>
        <taxon>Aspergillus</taxon>
        <taxon>Aspergillus subgen. Circumdati</taxon>
    </lineage>
</organism>
<evidence type="ECO:0000313" key="2">
    <source>
        <dbReference type="EMBL" id="OJZ86432.1"/>
    </source>
</evidence>
<sequence>MSPRLLTFPLTAGCSLGGFGGCGRLVSEEVRAMGLWSVVTTLFRVDGEGKKEGRGKIMGTGIRWDFFGFGFFGVFSLGLTHSASLPDFFLTLFFIFIFVIFFFSLPYFFLVPIFLVPPMIAAVGPSVGYGSGPREKVWL</sequence>
<dbReference type="Proteomes" id="UP000184063">
    <property type="component" value="Unassembled WGS sequence"/>
</dbReference>
<name>A0A1M3TID7_ASPLC</name>
<feature type="transmembrane region" description="Helical" evidence="1">
    <location>
        <begin position="66"/>
        <end position="83"/>
    </location>
</feature>
<dbReference type="VEuPathDB" id="FungiDB:ASPFODRAFT_601365"/>